<name>A0A8J1UEV8_OWEFU</name>
<dbReference type="AlphaFoldDB" id="A0A8J1UEV8"/>
<proteinExistence type="predicted"/>
<evidence type="ECO:0000313" key="2">
    <source>
        <dbReference type="Proteomes" id="UP000749559"/>
    </source>
</evidence>
<comment type="caution">
    <text evidence="1">The sequence shown here is derived from an EMBL/GenBank/DDBJ whole genome shotgun (WGS) entry which is preliminary data.</text>
</comment>
<organism evidence="1 2">
    <name type="scientific">Owenia fusiformis</name>
    <name type="common">Polychaete worm</name>
    <dbReference type="NCBI Taxonomy" id="6347"/>
    <lineage>
        <taxon>Eukaryota</taxon>
        <taxon>Metazoa</taxon>
        <taxon>Spiralia</taxon>
        <taxon>Lophotrochozoa</taxon>
        <taxon>Annelida</taxon>
        <taxon>Polychaeta</taxon>
        <taxon>Sedentaria</taxon>
        <taxon>Canalipalpata</taxon>
        <taxon>Sabellida</taxon>
        <taxon>Oweniida</taxon>
        <taxon>Oweniidae</taxon>
        <taxon>Owenia</taxon>
    </lineage>
</organism>
<dbReference type="Pfam" id="PF01145">
    <property type="entry name" value="Band_7"/>
    <property type="match status" value="1"/>
</dbReference>
<keyword evidence="2" id="KW-1185">Reference proteome</keyword>
<dbReference type="EMBL" id="CAIIXF020000004">
    <property type="protein sequence ID" value="CAH1780731.1"/>
    <property type="molecule type" value="Genomic_DNA"/>
</dbReference>
<gene>
    <name evidence="1" type="ORF">OFUS_LOCUS7384</name>
</gene>
<dbReference type="Proteomes" id="UP000749559">
    <property type="component" value="Unassembled WGS sequence"/>
</dbReference>
<sequence>MSFGRDIDFKMHKVFIGWETLDMNEQAVVYNNDGEGRVEEGPKRLFLFREKFVPLSRYTADQNHYLQVKYRNGTIEHIRGPCLIYKNPLEHDSIKLENNISLDANEVLVIYQRDETTGAVRRYLQHGPTMFIPQANEWLHKFCWHGVDPNNKTRLLPHSNTFSKLKVIPDQFYYNVDEVRTADDALIRVKLMIFYELTDIEQMLNSTQDPIADFVNCVCADVIAFSSKLTYMEFIELSGELNNLTNYPQLKARSKAIGYEISKVVFRGYYASEKLQKLHDNAIAARTKLKMAFEREEQEQLLTDMKLNADTERISTEQKMELESINHIHEMERKEQEHSLGIEMKQFQGEMSRLEQDQKATIQMKGEMNKQKVEHYTNLKTMGVDLTEFVKQQAARPQKLIHVSAENNAANLHLHQ</sequence>
<protein>
    <submittedName>
        <fullName evidence="1">Uncharacterized protein</fullName>
    </submittedName>
</protein>
<accession>A0A8J1UEV8</accession>
<dbReference type="InterPro" id="IPR001107">
    <property type="entry name" value="Band_7"/>
</dbReference>
<evidence type="ECO:0000313" key="1">
    <source>
        <dbReference type="EMBL" id="CAH1780731.1"/>
    </source>
</evidence>
<reference evidence="1" key="1">
    <citation type="submission" date="2022-03" db="EMBL/GenBank/DDBJ databases">
        <authorList>
            <person name="Martin C."/>
        </authorList>
    </citation>
    <scope>NUCLEOTIDE SEQUENCE</scope>
</reference>
<dbReference type="OrthoDB" id="10266334at2759"/>